<evidence type="ECO:0000256" key="3">
    <source>
        <dbReference type="ARBA" id="ARBA00022801"/>
    </source>
</evidence>
<dbReference type="PANTHER" id="PTHR46233">
    <property type="entry name" value="HYDROXYACYLGLUTATHIONE HYDROLASE GLOC"/>
    <property type="match status" value="1"/>
</dbReference>
<sequence>MRIFSMSLGPLGTNCYLLDDGEQSIMIDPGGDSEVIVSHMEQLALKPIAILLTHAHFDHIGAVDALKDQFHIPVYINEQESDWLADPMKNGSGLFSTKEIRANDPDHFLPIGPFQIGTFSLEIRHTPGHSPGSVSFVFPKEKAVISGDALFQRGIGRTDLPGGNTEQLISSIRNELFTLSDDFTIYPGHGPNTTIGEEKKDNPFF</sequence>
<gene>
    <name evidence="6" type="ORF">NC797_10730</name>
</gene>
<dbReference type="InterPro" id="IPR036866">
    <property type="entry name" value="RibonucZ/Hydroxyglut_hydro"/>
</dbReference>
<feature type="domain" description="Metallo-beta-lactamase" evidence="5">
    <location>
        <begin position="12"/>
        <end position="189"/>
    </location>
</feature>
<proteinExistence type="predicted"/>
<dbReference type="RefSeq" id="WP_272436785.1">
    <property type="nucleotide sequence ID" value="NZ_JAMQKB010000009.1"/>
</dbReference>
<evidence type="ECO:0000256" key="1">
    <source>
        <dbReference type="ARBA" id="ARBA00001947"/>
    </source>
</evidence>
<evidence type="ECO:0000313" key="6">
    <source>
        <dbReference type="EMBL" id="MDC3424980.1"/>
    </source>
</evidence>
<evidence type="ECO:0000256" key="2">
    <source>
        <dbReference type="ARBA" id="ARBA00022723"/>
    </source>
</evidence>
<dbReference type="SMART" id="SM00849">
    <property type="entry name" value="Lactamase_B"/>
    <property type="match status" value="1"/>
</dbReference>
<keyword evidence="7" id="KW-1185">Reference proteome</keyword>
<evidence type="ECO:0000259" key="5">
    <source>
        <dbReference type="SMART" id="SM00849"/>
    </source>
</evidence>
<keyword evidence="2" id="KW-0479">Metal-binding</keyword>
<dbReference type="CDD" id="cd06262">
    <property type="entry name" value="metallo-hydrolase-like_MBL-fold"/>
    <property type="match status" value="1"/>
</dbReference>
<dbReference type="PANTHER" id="PTHR46233:SF3">
    <property type="entry name" value="HYDROXYACYLGLUTATHIONE HYDROLASE GLOC"/>
    <property type="match status" value="1"/>
</dbReference>
<comment type="caution">
    <text evidence="6">The sequence shown here is derived from an EMBL/GenBank/DDBJ whole genome shotgun (WGS) entry which is preliminary data.</text>
</comment>
<dbReference type="Proteomes" id="UP001145050">
    <property type="component" value="Unassembled WGS sequence"/>
</dbReference>
<reference evidence="6" key="1">
    <citation type="submission" date="2022-06" db="EMBL/GenBank/DDBJ databases">
        <title>Aquibacillus sp. a new bacterium isolated from soil saline samples.</title>
        <authorList>
            <person name="Galisteo C."/>
            <person name="De La Haba R."/>
            <person name="Sanchez-Porro C."/>
            <person name="Ventosa A."/>
        </authorList>
    </citation>
    <scope>NUCLEOTIDE SEQUENCE</scope>
    <source>
        <strain evidence="6">3ASR75-11</strain>
    </source>
</reference>
<organism evidence="6 7">
    <name type="scientific">Terrihalobacillus insolitus</name>
    <dbReference type="NCBI Taxonomy" id="2950438"/>
    <lineage>
        <taxon>Bacteria</taxon>
        <taxon>Bacillati</taxon>
        <taxon>Bacillota</taxon>
        <taxon>Bacilli</taxon>
        <taxon>Bacillales</taxon>
        <taxon>Bacillaceae</taxon>
        <taxon>Terrihalobacillus</taxon>
    </lineage>
</organism>
<accession>A0A9X3WT32</accession>
<keyword evidence="4" id="KW-0862">Zinc</keyword>
<name>A0A9X3WT32_9BACI</name>
<evidence type="ECO:0000313" key="7">
    <source>
        <dbReference type="Proteomes" id="UP001145050"/>
    </source>
</evidence>
<dbReference type="GO" id="GO:0016787">
    <property type="term" value="F:hydrolase activity"/>
    <property type="evidence" value="ECO:0007669"/>
    <property type="project" value="UniProtKB-KW"/>
</dbReference>
<comment type="cofactor">
    <cofactor evidence="1">
        <name>Zn(2+)</name>
        <dbReference type="ChEBI" id="CHEBI:29105"/>
    </cofactor>
</comment>
<dbReference type="Gene3D" id="3.60.15.10">
    <property type="entry name" value="Ribonuclease Z/Hydroxyacylglutathione hydrolase-like"/>
    <property type="match status" value="1"/>
</dbReference>
<dbReference type="AlphaFoldDB" id="A0A9X3WT32"/>
<protein>
    <submittedName>
        <fullName evidence="6">MBL fold metallo-hydrolase</fullName>
    </submittedName>
</protein>
<dbReference type="SUPFAM" id="SSF56281">
    <property type="entry name" value="Metallo-hydrolase/oxidoreductase"/>
    <property type="match status" value="1"/>
</dbReference>
<dbReference type="Pfam" id="PF00753">
    <property type="entry name" value="Lactamase_B"/>
    <property type="match status" value="1"/>
</dbReference>
<dbReference type="EMBL" id="JAMQKB010000009">
    <property type="protein sequence ID" value="MDC3424980.1"/>
    <property type="molecule type" value="Genomic_DNA"/>
</dbReference>
<evidence type="ECO:0000256" key="4">
    <source>
        <dbReference type="ARBA" id="ARBA00022833"/>
    </source>
</evidence>
<keyword evidence="3" id="KW-0378">Hydrolase</keyword>
<dbReference type="InterPro" id="IPR001279">
    <property type="entry name" value="Metallo-B-lactamas"/>
</dbReference>
<dbReference type="InterPro" id="IPR051453">
    <property type="entry name" value="MBL_Glyoxalase_II"/>
</dbReference>
<dbReference type="GO" id="GO:0046872">
    <property type="term" value="F:metal ion binding"/>
    <property type="evidence" value="ECO:0007669"/>
    <property type="project" value="UniProtKB-KW"/>
</dbReference>